<keyword evidence="2" id="KW-1185">Reference proteome</keyword>
<comment type="caution">
    <text evidence="1">The sequence shown here is derived from an EMBL/GenBank/DDBJ whole genome shotgun (WGS) entry which is preliminary data.</text>
</comment>
<dbReference type="Gene3D" id="1.25.40.10">
    <property type="entry name" value="Tetratricopeptide repeat domain"/>
    <property type="match status" value="1"/>
</dbReference>
<reference evidence="1 2" key="1">
    <citation type="submission" date="2024-03" db="EMBL/GenBank/DDBJ databases">
        <title>Actinomycetospora sp. OC33-EN08, a novel actinomycete isolated from wild orchid (Aerides multiflora).</title>
        <authorList>
            <person name="Suriyachadkun C."/>
        </authorList>
    </citation>
    <scope>NUCLEOTIDE SEQUENCE [LARGE SCALE GENOMIC DNA]</scope>
    <source>
        <strain evidence="1 2">OC33-EN08</strain>
    </source>
</reference>
<accession>A0ABU8MK96</accession>
<dbReference type="PANTHER" id="PTHR35807:SF1">
    <property type="entry name" value="TRANSCRIPTIONAL REGULATOR REDD"/>
    <property type="match status" value="1"/>
</dbReference>
<dbReference type="RefSeq" id="WP_337693987.1">
    <property type="nucleotide sequence ID" value="NZ_JBBEGN010000002.1"/>
</dbReference>
<proteinExistence type="predicted"/>
<evidence type="ECO:0000313" key="1">
    <source>
        <dbReference type="EMBL" id="MEJ2867381.1"/>
    </source>
</evidence>
<dbReference type="PANTHER" id="PTHR35807">
    <property type="entry name" value="TRANSCRIPTIONAL REGULATOR REDD-RELATED"/>
    <property type="match status" value="1"/>
</dbReference>
<sequence length="1036" mass="111685">MEGRIAVLGRVRLLHDGVPVRLPGQERIVLALLVAAGHAGVGRDEIIDALWPDAARPRSLPPVMSHLRGFLAPVGLRVTDGRGDPTRRLEAEPGRAVTVDAVEFETHVATAERALDKDPAAAAHAVQRAGALWTGTPFDLGATEPPRRVRVARARLLDRRDALVRTWSRAGLRTGTHDVLHQVHLLEDRPDGPDDEDLWLLRVVRALAERGPRGADSLLDSRYRATGRYDDPTLTRGVDLVALAEQGVVIHSASSGDSPPSPDATELHRLVAEAAAHPGTGPRVQHLTAEPTALVPSIIEAAQAFGVMVVDAVGSRPKSALAAGLWSLLLRDRTVDLSGWAALRGGRDDVGVGVLGGLMQRAAQRFRLLVVIDGAASIELVDHLLQRRHNATLLVVMPEAPRPTAPASRTAHPGSWLTAAAVVEFEGRIDPILVGRVLADEEGPSANADAGFAAAVAAAIVLVEDGVHFRDDAARAAALRLAWADPARARRLHRNACVLLQEGTDDDVRRAEHAWQARPLLPDDRVGRLSLAACRAARQSGAPDRAVDLARRALALDVEPRTRIGLLICVGDAHHDRGRMSAAADAFDAAREEADRLRHLPSSSPEQEDWGLTWWAEATLRSARRWSDPGREDRAQIERLTHLCEALADRPTHRDQWLRACAHLAHKSTMALAGGSTGDGVVLAEKTLAALNSATPPETACDVLVEARWALFDHATPSRGRTLSTDLALRALSADSVHFLGEAHVCGVVDLLRLGELDGARGLVEVHRDLVRRHRHGLGPWLVSALDTLFDLWDGRLDSAEARLESDEPSDDASDSLRQTWLGQCFWLRREQGRSDELLAGDVGRLVDRRRFFPVWAAGAALLQADVGLGGPAVDGVEALVRAAPGFPVHGWSVPTLALLAETLDVLDRRRAAPAARLGHLAAEVDRLLAPHSTETVLAGWPTVLLGPVARFRALLALVMDEPGRVPDLLDDRTLVTLPAHQRAWLQLSRLRALDAMGEPGAAELLADAGAVADHHGAVLLGRELDEFRRQSSIRA</sequence>
<dbReference type="EMBL" id="JBBEGN010000002">
    <property type="protein sequence ID" value="MEJ2867381.1"/>
    <property type="molecule type" value="Genomic_DNA"/>
</dbReference>
<organism evidence="1 2">
    <name type="scientific">Actinomycetospora aurantiaca</name>
    <dbReference type="NCBI Taxonomy" id="3129233"/>
    <lineage>
        <taxon>Bacteria</taxon>
        <taxon>Bacillati</taxon>
        <taxon>Actinomycetota</taxon>
        <taxon>Actinomycetes</taxon>
        <taxon>Pseudonocardiales</taxon>
        <taxon>Pseudonocardiaceae</taxon>
        <taxon>Actinomycetospora</taxon>
    </lineage>
</organism>
<dbReference type="Gene3D" id="1.10.10.10">
    <property type="entry name" value="Winged helix-like DNA-binding domain superfamily/Winged helix DNA-binding domain"/>
    <property type="match status" value="1"/>
</dbReference>
<dbReference type="Proteomes" id="UP001385809">
    <property type="component" value="Unassembled WGS sequence"/>
</dbReference>
<gene>
    <name evidence="1" type="ORF">WCD74_06355</name>
</gene>
<dbReference type="InterPro" id="IPR051677">
    <property type="entry name" value="AfsR-DnrI-RedD_regulator"/>
</dbReference>
<dbReference type="InterPro" id="IPR011990">
    <property type="entry name" value="TPR-like_helical_dom_sf"/>
</dbReference>
<dbReference type="SUPFAM" id="SSF46894">
    <property type="entry name" value="C-terminal effector domain of the bipartite response regulators"/>
    <property type="match status" value="1"/>
</dbReference>
<dbReference type="InterPro" id="IPR016032">
    <property type="entry name" value="Sig_transdc_resp-reg_C-effctor"/>
</dbReference>
<protein>
    <submittedName>
        <fullName evidence="1">Uncharacterized protein</fullName>
    </submittedName>
</protein>
<name>A0ABU8MK96_9PSEU</name>
<evidence type="ECO:0000313" key="2">
    <source>
        <dbReference type="Proteomes" id="UP001385809"/>
    </source>
</evidence>
<dbReference type="InterPro" id="IPR036388">
    <property type="entry name" value="WH-like_DNA-bd_sf"/>
</dbReference>